<dbReference type="Proteomes" id="UP000660262">
    <property type="component" value="Unassembled WGS sequence"/>
</dbReference>
<gene>
    <name evidence="1" type="ORF">PPRO1472_LOCUS2097</name>
    <name evidence="2" type="ORF">PPROV_000325900</name>
</gene>
<reference evidence="2" key="1">
    <citation type="submission" date="2020-10" db="EMBL/GenBank/DDBJ databases">
        <title>Unveiling of a novel bifunctional photoreceptor, Dualchrome1, isolated from a cosmopolitan green alga.</title>
        <authorList>
            <person name="Suzuki S."/>
            <person name="Kawachi M."/>
        </authorList>
    </citation>
    <scope>NUCLEOTIDE SEQUENCE</scope>
    <source>
        <strain evidence="2">NIES 2893</strain>
    </source>
</reference>
<dbReference type="EMBL" id="HBDW01003008">
    <property type="protein sequence ID" value="CAD8218649.1"/>
    <property type="molecule type" value="Transcribed_RNA"/>
</dbReference>
<evidence type="ECO:0000313" key="3">
    <source>
        <dbReference type="Proteomes" id="UP000660262"/>
    </source>
</evidence>
<reference evidence="1" key="2">
    <citation type="submission" date="2021-01" db="EMBL/GenBank/DDBJ databases">
        <authorList>
            <person name="Corre E."/>
            <person name="Pelletier E."/>
            <person name="Niang G."/>
            <person name="Scheremetjew M."/>
            <person name="Finn R."/>
            <person name="Kale V."/>
            <person name="Holt S."/>
            <person name="Cochrane G."/>
            <person name="Meng A."/>
            <person name="Brown T."/>
            <person name="Cohen L."/>
        </authorList>
    </citation>
    <scope>NUCLEOTIDE SEQUENCE</scope>
    <source>
        <strain evidence="1">RCC251</strain>
    </source>
</reference>
<proteinExistence type="predicted"/>
<name>A0A6T5WUU0_9CHLO</name>
<accession>A0A6T5WUU0</accession>
<keyword evidence="3" id="KW-1185">Reference proteome</keyword>
<evidence type="ECO:0000313" key="1">
    <source>
        <dbReference type="EMBL" id="CAD8218649.1"/>
    </source>
</evidence>
<dbReference type="EMBL" id="BNJQ01000008">
    <property type="protein sequence ID" value="GHP04505.1"/>
    <property type="molecule type" value="Genomic_DNA"/>
</dbReference>
<evidence type="ECO:0000313" key="2">
    <source>
        <dbReference type="EMBL" id="GHP04505.1"/>
    </source>
</evidence>
<protein>
    <submittedName>
        <fullName evidence="1">Uncharacterized protein</fullName>
    </submittedName>
</protein>
<sequence>MSSHPSRIVFVAVSNRIDDHSVPRTRRKRALGVADDASFQDFLALCCSRLQLRGIQSITHATTGKAVRGMDDLQDIEDLLVEETPLDDKRAAATAVYVADRSLLEAAPAPALDGGAGSASVPYAPGSAAKRGGVRGSLAGADEHRVSLGARMNGAVDDDDDDDSGEGKYVRRAPWHRQLLQHVGFQGLATECLPVTNPQLVMDADAKKDGGGIARKSSRGRANTCTPARAFVACSLTACIATMILLYTRLSAS</sequence>
<dbReference type="AlphaFoldDB" id="A0A6T5WUU0"/>
<dbReference type="OrthoDB" id="511798at2759"/>
<organism evidence="1">
    <name type="scientific">Pycnococcus provasolii</name>
    <dbReference type="NCBI Taxonomy" id="41880"/>
    <lineage>
        <taxon>Eukaryota</taxon>
        <taxon>Viridiplantae</taxon>
        <taxon>Chlorophyta</taxon>
        <taxon>Pseudoscourfieldiophyceae</taxon>
        <taxon>Pseudoscourfieldiales</taxon>
        <taxon>Pycnococcaceae</taxon>
        <taxon>Pycnococcus</taxon>
    </lineage>
</organism>